<evidence type="ECO:0000256" key="1">
    <source>
        <dbReference type="PIRSR" id="PIRSR600760-2"/>
    </source>
</evidence>
<dbReference type="GO" id="GO:0008934">
    <property type="term" value="F:inositol monophosphate 1-phosphatase activity"/>
    <property type="evidence" value="ECO:0007669"/>
    <property type="project" value="TreeGrafter"/>
</dbReference>
<dbReference type="GO" id="GO:0006020">
    <property type="term" value="P:inositol metabolic process"/>
    <property type="evidence" value="ECO:0007669"/>
    <property type="project" value="TreeGrafter"/>
</dbReference>
<dbReference type="RefSeq" id="WP_091287752.1">
    <property type="nucleotide sequence ID" value="NZ_FNON01000001.1"/>
</dbReference>
<dbReference type="PRINTS" id="PR00377">
    <property type="entry name" value="IMPHPHTASES"/>
</dbReference>
<keyword evidence="1" id="KW-0460">Magnesium</keyword>
<evidence type="ECO:0000313" key="2">
    <source>
        <dbReference type="EMBL" id="SDW79006.1"/>
    </source>
</evidence>
<protein>
    <submittedName>
        <fullName evidence="2">Myo-inositol-1(Or 4)-monophosphatase</fullName>
    </submittedName>
</protein>
<dbReference type="Proteomes" id="UP000199515">
    <property type="component" value="Unassembled WGS sequence"/>
</dbReference>
<sequence>MNQNLLAATVAAVRHAGARMMSRYSTESRQSGLPELLTHLQANDAAVVDVLRPALTEALPSAGWLNDEHGSGPLDPGDWWLIDPVGGNVNAAHGMPEWNVGVSLVRDGRPVLAVVYFPVLDEMFTATEGGGAFLNGVRLRVSAKTALDGALVGTGQAQPGHDPELAKRMGAALTTMMTTALSVRVSVPVTHQLAQIAAGRMDAHWQFDNVRSHAAGVLLVLEAGGVVTDLDGKPWAPASRSYLAAAPGVHGAALEVLSSLPRSTHG</sequence>
<dbReference type="Gene3D" id="3.30.540.10">
    <property type="entry name" value="Fructose-1,6-Bisphosphatase, subunit A, domain 1"/>
    <property type="match status" value="1"/>
</dbReference>
<feature type="binding site" evidence="1">
    <location>
        <position position="83"/>
    </location>
    <ligand>
        <name>Mg(2+)</name>
        <dbReference type="ChEBI" id="CHEBI:18420"/>
        <label>1</label>
        <note>catalytic</note>
    </ligand>
</feature>
<keyword evidence="1" id="KW-0479">Metal-binding</keyword>
<dbReference type="OrthoDB" id="9785695at2"/>
<dbReference type="GO" id="GO:0046872">
    <property type="term" value="F:metal ion binding"/>
    <property type="evidence" value="ECO:0007669"/>
    <property type="project" value="UniProtKB-KW"/>
</dbReference>
<keyword evidence="3" id="KW-1185">Reference proteome</keyword>
<dbReference type="SUPFAM" id="SSF56655">
    <property type="entry name" value="Carbohydrate phosphatase"/>
    <property type="match status" value="1"/>
</dbReference>
<comment type="cofactor">
    <cofactor evidence="1">
        <name>Mg(2+)</name>
        <dbReference type="ChEBI" id="CHEBI:18420"/>
    </cofactor>
</comment>
<dbReference type="PANTHER" id="PTHR20854">
    <property type="entry name" value="INOSITOL MONOPHOSPHATASE"/>
    <property type="match status" value="1"/>
</dbReference>
<proteinExistence type="predicted"/>
<dbReference type="AlphaFoldDB" id="A0A1H2WEV0"/>
<evidence type="ECO:0000313" key="3">
    <source>
        <dbReference type="Proteomes" id="UP000199515"/>
    </source>
</evidence>
<accession>A0A1H2WEV0</accession>
<dbReference type="Gene3D" id="3.40.190.80">
    <property type="match status" value="1"/>
</dbReference>
<dbReference type="STRING" id="589385.SAMN05421504_1011512"/>
<dbReference type="InterPro" id="IPR000760">
    <property type="entry name" value="Inositol_monophosphatase-like"/>
</dbReference>
<dbReference type="GO" id="GO:0007165">
    <property type="term" value="P:signal transduction"/>
    <property type="evidence" value="ECO:0007669"/>
    <property type="project" value="TreeGrafter"/>
</dbReference>
<dbReference type="PANTHER" id="PTHR20854:SF4">
    <property type="entry name" value="INOSITOL-1-MONOPHOSPHATASE-RELATED"/>
    <property type="match status" value="1"/>
</dbReference>
<dbReference type="EMBL" id="FNON01000001">
    <property type="protein sequence ID" value="SDW79006.1"/>
    <property type="molecule type" value="Genomic_DNA"/>
</dbReference>
<name>A0A1H2WEV0_9PSEU</name>
<reference evidence="2 3" key="1">
    <citation type="submission" date="2016-10" db="EMBL/GenBank/DDBJ databases">
        <authorList>
            <person name="de Groot N.N."/>
        </authorList>
    </citation>
    <scope>NUCLEOTIDE SEQUENCE [LARGE SCALE GENOMIC DNA]</scope>
    <source>
        <strain evidence="2 3">CPCC 202699</strain>
    </source>
</reference>
<gene>
    <name evidence="2" type="ORF">SAMN05421504_1011512</name>
</gene>
<dbReference type="Pfam" id="PF00459">
    <property type="entry name" value="Inositol_P"/>
    <property type="match status" value="1"/>
</dbReference>
<organism evidence="2 3">
    <name type="scientific">Amycolatopsis xylanica</name>
    <dbReference type="NCBI Taxonomy" id="589385"/>
    <lineage>
        <taxon>Bacteria</taxon>
        <taxon>Bacillati</taxon>
        <taxon>Actinomycetota</taxon>
        <taxon>Actinomycetes</taxon>
        <taxon>Pseudonocardiales</taxon>
        <taxon>Pseudonocardiaceae</taxon>
        <taxon>Amycolatopsis</taxon>
    </lineage>
</organism>